<dbReference type="EMBL" id="JANPWB010000016">
    <property type="protein sequence ID" value="KAJ1086449.1"/>
    <property type="molecule type" value="Genomic_DNA"/>
</dbReference>
<sequence length="102" mass="11222">MQDGTVLRDPHERCPQATVQAVALVSAEVLSSGMPRLRCEQAMPECRVHRPGCERRLGEASDDGVSETRALVRSRAMRLHVVSAGHGAGQRRSWRRRGGFSS</sequence>
<proteinExistence type="predicted"/>
<evidence type="ECO:0000313" key="2">
    <source>
        <dbReference type="EMBL" id="KAJ1086449.1"/>
    </source>
</evidence>
<gene>
    <name evidence="2" type="ORF">NDU88_006567</name>
</gene>
<accession>A0AAV7L7Z8</accession>
<comment type="caution">
    <text evidence="2">The sequence shown here is derived from an EMBL/GenBank/DDBJ whole genome shotgun (WGS) entry which is preliminary data.</text>
</comment>
<dbReference type="AlphaFoldDB" id="A0AAV7L7Z8"/>
<evidence type="ECO:0000313" key="3">
    <source>
        <dbReference type="Proteomes" id="UP001066276"/>
    </source>
</evidence>
<evidence type="ECO:0000256" key="1">
    <source>
        <dbReference type="SAM" id="MobiDB-lite"/>
    </source>
</evidence>
<reference evidence="2" key="1">
    <citation type="journal article" date="2022" name="bioRxiv">
        <title>Sequencing and chromosome-scale assembly of the giantPleurodeles waltlgenome.</title>
        <authorList>
            <person name="Brown T."/>
            <person name="Elewa A."/>
            <person name="Iarovenko S."/>
            <person name="Subramanian E."/>
            <person name="Araus A.J."/>
            <person name="Petzold A."/>
            <person name="Susuki M."/>
            <person name="Suzuki K.-i.T."/>
            <person name="Hayashi T."/>
            <person name="Toyoda A."/>
            <person name="Oliveira C."/>
            <person name="Osipova E."/>
            <person name="Leigh N.D."/>
            <person name="Simon A."/>
            <person name="Yun M.H."/>
        </authorList>
    </citation>
    <scope>NUCLEOTIDE SEQUENCE</scope>
    <source>
        <strain evidence="2">20211129_DDA</strain>
        <tissue evidence="2">Liver</tissue>
    </source>
</reference>
<dbReference type="Proteomes" id="UP001066276">
    <property type="component" value="Chromosome 12"/>
</dbReference>
<keyword evidence="3" id="KW-1185">Reference proteome</keyword>
<feature type="region of interest" description="Disordered" evidence="1">
    <location>
        <begin position="83"/>
        <end position="102"/>
    </location>
</feature>
<name>A0AAV7L7Z8_PLEWA</name>
<feature type="compositionally biased region" description="Basic residues" evidence="1">
    <location>
        <begin position="92"/>
        <end position="102"/>
    </location>
</feature>
<organism evidence="2 3">
    <name type="scientific">Pleurodeles waltl</name>
    <name type="common">Iberian ribbed newt</name>
    <dbReference type="NCBI Taxonomy" id="8319"/>
    <lineage>
        <taxon>Eukaryota</taxon>
        <taxon>Metazoa</taxon>
        <taxon>Chordata</taxon>
        <taxon>Craniata</taxon>
        <taxon>Vertebrata</taxon>
        <taxon>Euteleostomi</taxon>
        <taxon>Amphibia</taxon>
        <taxon>Batrachia</taxon>
        <taxon>Caudata</taxon>
        <taxon>Salamandroidea</taxon>
        <taxon>Salamandridae</taxon>
        <taxon>Pleurodelinae</taxon>
        <taxon>Pleurodeles</taxon>
    </lineage>
</organism>
<protein>
    <submittedName>
        <fullName evidence="2">Uncharacterized protein</fullName>
    </submittedName>
</protein>